<evidence type="ECO:0000313" key="4">
    <source>
        <dbReference type="EMBL" id="CAL4987710.1"/>
    </source>
</evidence>
<evidence type="ECO:0000256" key="2">
    <source>
        <dbReference type="SAM" id="SignalP"/>
    </source>
</evidence>
<feature type="chain" id="PRO_5044721523" evidence="2">
    <location>
        <begin position="27"/>
        <end position="108"/>
    </location>
</feature>
<evidence type="ECO:0000313" key="3">
    <source>
        <dbReference type="EMBL" id="CAL4980923.1"/>
    </source>
</evidence>
<sequence length="108" mass="12170">MRIVFSAAALLLFLETMSSTFPSCYARTGWSPPGQSPPPLPPSSPSPAPSHSPPRWDTCFWYKQCKMSICTMECLSKGYKGVGSRCMKEKQNVTMEYCCCKMKRNVRM</sequence>
<feature type="compositionally biased region" description="Pro residues" evidence="1">
    <location>
        <begin position="34"/>
        <end position="52"/>
    </location>
</feature>
<dbReference type="Proteomes" id="UP001497457">
    <property type="component" value="Chromosome 21rd"/>
</dbReference>
<dbReference type="Proteomes" id="UP001497457">
    <property type="component" value="Chromosome 23rd"/>
</dbReference>
<dbReference type="EMBL" id="OZ075133">
    <property type="protein sequence ID" value="CAL4987710.1"/>
    <property type="molecule type" value="Genomic_DNA"/>
</dbReference>
<proteinExistence type="predicted"/>
<dbReference type="EMBL" id="OZ075131">
    <property type="protein sequence ID" value="CAL4980923.1"/>
    <property type="molecule type" value="Genomic_DNA"/>
</dbReference>
<feature type="signal peptide" evidence="2">
    <location>
        <begin position="1"/>
        <end position="26"/>
    </location>
</feature>
<evidence type="ECO:0000313" key="5">
    <source>
        <dbReference type="Proteomes" id="UP001497457"/>
    </source>
</evidence>
<evidence type="ECO:0000256" key="1">
    <source>
        <dbReference type="SAM" id="MobiDB-lite"/>
    </source>
</evidence>
<gene>
    <name evidence="3" type="ORF">URODEC1_LOCUS55901</name>
    <name evidence="4" type="ORF">URODEC1_LOCUS58948</name>
</gene>
<keyword evidence="2" id="KW-0732">Signal</keyword>
<accession>A0ABC9AJ31</accession>
<name>A0ABC9AJ31_9POAL</name>
<protein>
    <submittedName>
        <fullName evidence="3">Uncharacterized protein</fullName>
    </submittedName>
</protein>
<reference evidence="3 5" key="1">
    <citation type="submission" date="2024-10" db="EMBL/GenBank/DDBJ databases">
        <authorList>
            <person name="Ryan C."/>
        </authorList>
    </citation>
    <scope>NUCLEOTIDE SEQUENCE [LARGE SCALE GENOMIC DNA]</scope>
</reference>
<dbReference type="AlphaFoldDB" id="A0ABC9AJ31"/>
<keyword evidence="5" id="KW-1185">Reference proteome</keyword>
<organism evidence="3 5">
    <name type="scientific">Urochloa decumbens</name>
    <dbReference type="NCBI Taxonomy" id="240449"/>
    <lineage>
        <taxon>Eukaryota</taxon>
        <taxon>Viridiplantae</taxon>
        <taxon>Streptophyta</taxon>
        <taxon>Embryophyta</taxon>
        <taxon>Tracheophyta</taxon>
        <taxon>Spermatophyta</taxon>
        <taxon>Magnoliopsida</taxon>
        <taxon>Liliopsida</taxon>
        <taxon>Poales</taxon>
        <taxon>Poaceae</taxon>
        <taxon>PACMAD clade</taxon>
        <taxon>Panicoideae</taxon>
        <taxon>Panicodae</taxon>
        <taxon>Paniceae</taxon>
        <taxon>Melinidinae</taxon>
        <taxon>Urochloa</taxon>
    </lineage>
</organism>
<feature type="region of interest" description="Disordered" evidence="1">
    <location>
        <begin position="31"/>
        <end position="53"/>
    </location>
</feature>